<evidence type="ECO:0000259" key="1">
    <source>
        <dbReference type="Pfam" id="PF26351"/>
    </source>
</evidence>
<gene>
    <name evidence="2" type="ORF">E3A20_04680</name>
</gene>
<feature type="domain" description="DUF8091" evidence="1">
    <location>
        <begin position="3"/>
        <end position="156"/>
    </location>
</feature>
<dbReference type="EMBL" id="SRHE01000056">
    <property type="protein sequence ID" value="TWW11521.1"/>
    <property type="molecule type" value="Genomic_DNA"/>
</dbReference>
<proteinExistence type="predicted"/>
<protein>
    <recommendedName>
        <fullName evidence="1">DUF8091 domain-containing protein</fullName>
    </recommendedName>
</protein>
<dbReference type="AlphaFoldDB" id="A0A5C6MF38"/>
<accession>A0A5C6MF38</accession>
<evidence type="ECO:0000313" key="3">
    <source>
        <dbReference type="Proteomes" id="UP000321083"/>
    </source>
</evidence>
<dbReference type="Proteomes" id="UP000321083">
    <property type="component" value="Unassembled WGS sequence"/>
</dbReference>
<dbReference type="Pfam" id="PF26351">
    <property type="entry name" value="DUF8091"/>
    <property type="match status" value="1"/>
</dbReference>
<reference evidence="2 3" key="2">
    <citation type="submission" date="2019-08" db="EMBL/GenBank/DDBJ databases">
        <authorList>
            <person name="Henke P."/>
        </authorList>
    </citation>
    <scope>NUCLEOTIDE SEQUENCE [LARGE SCALE GENOMIC DNA]</scope>
    <source>
        <strain evidence="2">Phe10_nw2017</strain>
    </source>
</reference>
<reference evidence="2 3" key="1">
    <citation type="submission" date="2019-08" db="EMBL/GenBank/DDBJ databases">
        <title>100 year-old enigma solved: identification of Planctomyces bekefii, the type genus and species of the phylum Planctomycetes.</title>
        <authorList>
            <person name="Svetlana D.N."/>
            <person name="Overmann J."/>
        </authorList>
    </citation>
    <scope>NUCLEOTIDE SEQUENCE [LARGE SCALE GENOMIC DNA]</scope>
    <source>
        <strain evidence="2">Phe10_nw2017</strain>
    </source>
</reference>
<dbReference type="InterPro" id="IPR058404">
    <property type="entry name" value="DUF8091"/>
</dbReference>
<organism evidence="2 3">
    <name type="scientific">Planctomyces bekefii</name>
    <dbReference type="NCBI Taxonomy" id="1653850"/>
    <lineage>
        <taxon>Bacteria</taxon>
        <taxon>Pseudomonadati</taxon>
        <taxon>Planctomycetota</taxon>
        <taxon>Planctomycetia</taxon>
        <taxon>Planctomycetales</taxon>
        <taxon>Planctomycetaceae</taxon>
        <taxon>Planctomyces</taxon>
    </lineage>
</organism>
<comment type="caution">
    <text evidence="2">The sequence shown here is derived from an EMBL/GenBank/DDBJ whole genome shotgun (WGS) entry which is preliminary data.</text>
</comment>
<keyword evidence="3" id="KW-1185">Reference proteome</keyword>
<sequence length="228" mass="26085">MATSLHQQLKQQYVPDEARHEQTLAGYRIDAIDGRGRLIEVQCASLSAIRDKIRVLVADHQVIVVKPLVARRQVVTLNPADLTPLRSRYSPLRQTLAHVFQELVHFSVFPHPRLRLDVVLTEQQELRLPPTERSSWKRKYSVHDRLLVSVQRKISLKTAADLWQALEPDLPESFTTAELAAACGMPRWLAQKAAWCFRRMGQLEVCGKRGNSIEYRLSAGPKRRRRAG</sequence>
<name>A0A5C6MF38_9PLAN</name>
<evidence type="ECO:0000313" key="2">
    <source>
        <dbReference type="EMBL" id="TWW11521.1"/>
    </source>
</evidence>